<keyword evidence="1" id="KW-0175">Coiled coil</keyword>
<evidence type="ECO:0000256" key="2">
    <source>
        <dbReference type="SAM" id="MobiDB-lite"/>
    </source>
</evidence>
<feature type="region of interest" description="Disordered" evidence="2">
    <location>
        <begin position="1158"/>
        <end position="1180"/>
    </location>
</feature>
<feature type="coiled-coil region" evidence="1">
    <location>
        <begin position="644"/>
        <end position="678"/>
    </location>
</feature>
<dbReference type="Pfam" id="PF13558">
    <property type="entry name" value="SbcC_Walker_B"/>
    <property type="match status" value="1"/>
</dbReference>
<evidence type="ECO:0000313" key="3">
    <source>
        <dbReference type="EMBL" id="MFC3227463.1"/>
    </source>
</evidence>
<dbReference type="EMBL" id="JBHRTR010000023">
    <property type="protein sequence ID" value="MFC3227463.1"/>
    <property type="molecule type" value="Genomic_DNA"/>
</dbReference>
<sequence length="1180" mass="130087">MYLLNHLVLVNWHNFEPLELPFSRLTAVIGENRSGKSTLLDAIQVAMLGNHGSWRELNRAAGDERSRRTVRSYCLGMVAPEQPPLRDSAVTWIALHFKDEETGHDVTFGVNLVASLGDPAERSSPFVVKGLALGLADFVEEAEEDGERYLLPRDWENASARIARRVAAQPGGAFLAPTGPERFIGEWMKALNAGGRSPQPSVFAKPFVKTVAYRQVSSDDQFVKQFLLPEKPIGIAQLRTAIATYREVDRHIKLIRIEIGLLQEAAREAERHFEALAGWFAEGWTMSRAEAQQAWRLLRRNRVRMSEKRAEAALAAEELERGDAELREAEAAQQDIQAKIAQSAAGQLQSIGLQEKDASREREDAQRDLDLWRQDCAAAVLAARSGLLAGAAGLGGLAERLAGLEALAGPEALAGADPADFPRAPGALRRAIDGIAAAKEGAAAAAHLEREARRAAAAMEQAQAGYDQGREMLQRLRGGQAPIGGETAAFMQALQDEGLAPQVLCALVSVTDESWRDAAEALLGAEREAIILPPAQVEPAIRFWRRQGERFRRCRVARTDKVTVPQGAPAAGSMAAIVTSDDPLVAGYLRRRIGEVRLADTVEALRAPGRAIMRDCYYDDGLSVRRLGFRGPPLLGREVGAAAERHLAAEMERLQAEVQRASAEIRQRQAAADALRRLLEAGAGGRRPVDHLDEARGLAEARLEALAAQRRKIEGSIAPDWQAEAEALAARIAALREERDAALATKLKAENDAAAAQAELDRGEDYPGSRLCYRYRLEQLKQAERNIPAGAGLRLPGRPQMRRQFRERLSRLHDEPKVLAHEAQQRRGQREAIANAARDAFWSRVDEYRRRIATPQAEELQSARLSVAAADERIRARIGHLEGHALLEFESQMERAAREMSKVFQTEFVAAVRDRMEIVRQEIDRINAILRPRSFHQERYRFRQRVAAEYEGVIQLAERAAEDPDGLMSLFDDRRQEGDRLTPAVESVKRLLLSEEVDAAGFEDYRNYWVFWLESAQVDTDRWVSFQARKGTGSGAESQTPFYIAMGAALAAAYRGARAPRSGGAGLALFDEAFSKMDPNNQRRMLDFFTAIGLQPVVAAPLSGQTALVSRMDRIHEVWRSGDRAQVESYAPGPELRAAVEREDPSTLTREQLLAIAERTADAPGSASTSVSGESSRAAE</sequence>
<feature type="coiled-coil region" evidence="1">
    <location>
        <begin position="718"/>
        <end position="759"/>
    </location>
</feature>
<organism evidence="3 4">
    <name type="scientific">Marinibaculum pumilum</name>
    <dbReference type="NCBI Taxonomy" id="1766165"/>
    <lineage>
        <taxon>Bacteria</taxon>
        <taxon>Pseudomonadati</taxon>
        <taxon>Pseudomonadota</taxon>
        <taxon>Alphaproteobacteria</taxon>
        <taxon>Rhodospirillales</taxon>
        <taxon>Rhodospirillaceae</taxon>
        <taxon>Marinibaculum</taxon>
    </lineage>
</organism>
<proteinExistence type="predicted"/>
<protein>
    <submittedName>
        <fullName evidence="3">SbcC/MukB-like Walker B domain-containing protein</fullName>
    </submittedName>
</protein>
<keyword evidence="4" id="KW-1185">Reference proteome</keyword>
<feature type="compositionally biased region" description="Low complexity" evidence="2">
    <location>
        <begin position="1166"/>
        <end position="1180"/>
    </location>
</feature>
<dbReference type="PANTHER" id="PTHR32182">
    <property type="entry name" value="DNA REPLICATION AND REPAIR PROTEIN RECF"/>
    <property type="match status" value="1"/>
</dbReference>
<name>A0ABV7KYR0_9PROT</name>
<evidence type="ECO:0000256" key="1">
    <source>
        <dbReference type="SAM" id="Coils"/>
    </source>
</evidence>
<comment type="caution">
    <text evidence="3">The sequence shown here is derived from an EMBL/GenBank/DDBJ whole genome shotgun (WGS) entry which is preliminary data.</text>
</comment>
<dbReference type="InterPro" id="IPR027417">
    <property type="entry name" value="P-loop_NTPase"/>
</dbReference>
<evidence type="ECO:0000313" key="4">
    <source>
        <dbReference type="Proteomes" id="UP001595528"/>
    </source>
</evidence>
<dbReference type="Proteomes" id="UP001595528">
    <property type="component" value="Unassembled WGS sequence"/>
</dbReference>
<dbReference type="SUPFAM" id="SSF52540">
    <property type="entry name" value="P-loop containing nucleoside triphosphate hydrolases"/>
    <property type="match status" value="1"/>
</dbReference>
<reference evidence="4" key="1">
    <citation type="journal article" date="2019" name="Int. J. Syst. Evol. Microbiol.">
        <title>The Global Catalogue of Microorganisms (GCM) 10K type strain sequencing project: providing services to taxonomists for standard genome sequencing and annotation.</title>
        <authorList>
            <consortium name="The Broad Institute Genomics Platform"/>
            <consortium name="The Broad Institute Genome Sequencing Center for Infectious Disease"/>
            <person name="Wu L."/>
            <person name="Ma J."/>
        </authorList>
    </citation>
    <scope>NUCLEOTIDE SEQUENCE [LARGE SCALE GENOMIC DNA]</scope>
    <source>
        <strain evidence="4">KCTC 42964</strain>
    </source>
</reference>
<dbReference type="Gene3D" id="3.40.50.300">
    <property type="entry name" value="P-loop containing nucleotide triphosphate hydrolases"/>
    <property type="match status" value="1"/>
</dbReference>
<feature type="coiled-coil region" evidence="1">
    <location>
        <begin position="312"/>
        <end position="375"/>
    </location>
</feature>
<dbReference type="RefSeq" id="WP_379899633.1">
    <property type="nucleotide sequence ID" value="NZ_JBHRTR010000023.1"/>
</dbReference>
<dbReference type="PANTHER" id="PTHR32182:SF0">
    <property type="entry name" value="DNA REPLICATION AND REPAIR PROTEIN RECF"/>
    <property type="match status" value="1"/>
</dbReference>
<dbReference type="Pfam" id="PF13555">
    <property type="entry name" value="AAA_29"/>
    <property type="match status" value="1"/>
</dbReference>
<accession>A0ABV7KYR0</accession>
<gene>
    <name evidence="3" type="ORF">ACFOGJ_09495</name>
</gene>